<reference evidence="1 2" key="1">
    <citation type="submission" date="2016-12" db="EMBL/GenBank/DDBJ databases">
        <title>Complete genome sequence of Clostridium kluyveri JZZ isolated from the pit mud of a Chinese flavor liquor-making factory.</title>
        <authorList>
            <person name="Wang Y."/>
        </authorList>
    </citation>
    <scope>NUCLEOTIDE SEQUENCE [LARGE SCALE GENOMIC DNA]</scope>
    <source>
        <strain evidence="1 2">JZZ</strain>
    </source>
</reference>
<evidence type="ECO:0000313" key="2">
    <source>
        <dbReference type="Proteomes" id="UP000184604"/>
    </source>
</evidence>
<accession>A0A1L5FC22</accession>
<name>A0A1L5FC22_CLOKL</name>
<protein>
    <recommendedName>
        <fullName evidence="3">Prophage protein</fullName>
    </recommendedName>
</protein>
<sequence length="310" mass="34108">MANVIQYATIFQSELDKAAVHEMLTGWMDSNAGKVKYNGGKEVKIPQLTVDGLGDYERGSAGGYAGGDVKFEYKTYEMTQDRGRKFSIDAMDVDETGFVLTAGNIMGEFQRTKVIPEIDAYRLSSLATKAMSVADDTNVKYGYTPAAATILAELKLGIKVIRENGYNGQLIIHANYDVVNELEIAMSNKIASVTFSQGGIDTKVPAVDICPIISTPSNRLYSSITLYDGVTEGQKIGGYTKGTTAKDVNFIIAPRDVPLAITKQDIMRIFDPNTNQAANAWSMDYRRYHDLWVLDNKINSIYANIKQAKS</sequence>
<dbReference type="EMBL" id="CP018335">
    <property type="protein sequence ID" value="APM40552.1"/>
    <property type="molecule type" value="Genomic_DNA"/>
</dbReference>
<proteinExistence type="predicted"/>
<evidence type="ECO:0000313" key="1">
    <source>
        <dbReference type="EMBL" id="APM40552.1"/>
    </source>
</evidence>
<organism evidence="1 2">
    <name type="scientific">Clostridium kluyveri</name>
    <dbReference type="NCBI Taxonomy" id="1534"/>
    <lineage>
        <taxon>Bacteria</taxon>
        <taxon>Bacillati</taxon>
        <taxon>Bacillota</taxon>
        <taxon>Clostridia</taxon>
        <taxon>Eubacteriales</taxon>
        <taxon>Clostridiaceae</taxon>
        <taxon>Clostridium</taxon>
    </lineage>
</organism>
<dbReference type="Proteomes" id="UP000184604">
    <property type="component" value="Chromosome"/>
</dbReference>
<gene>
    <name evidence="1" type="ORF">BS101_18380</name>
</gene>
<dbReference type="OrthoDB" id="9770443at2"/>
<dbReference type="RefSeq" id="WP_073540139.1">
    <property type="nucleotide sequence ID" value="NZ_CP018335.1"/>
</dbReference>
<dbReference type="AlphaFoldDB" id="A0A1L5FC22"/>
<evidence type="ECO:0008006" key="3">
    <source>
        <dbReference type="Google" id="ProtNLM"/>
    </source>
</evidence>